<name>A0A0F9T321_9ZZZZ</name>
<accession>A0A0F9T321</accession>
<gene>
    <name evidence="1" type="ORF">LCGC14_0779650</name>
</gene>
<protein>
    <submittedName>
        <fullName evidence="1">Uncharacterized protein</fullName>
    </submittedName>
</protein>
<organism evidence="1">
    <name type="scientific">marine sediment metagenome</name>
    <dbReference type="NCBI Taxonomy" id="412755"/>
    <lineage>
        <taxon>unclassified sequences</taxon>
        <taxon>metagenomes</taxon>
        <taxon>ecological metagenomes</taxon>
    </lineage>
</organism>
<dbReference type="AlphaFoldDB" id="A0A0F9T321"/>
<comment type="caution">
    <text evidence="1">The sequence shown here is derived from an EMBL/GenBank/DDBJ whole genome shotgun (WGS) entry which is preliminary data.</text>
</comment>
<dbReference type="EMBL" id="LAZR01002007">
    <property type="protein sequence ID" value="KKN35843.1"/>
    <property type="molecule type" value="Genomic_DNA"/>
</dbReference>
<sequence>MLKSNIKIEIIMKIDFREAKSIITKSKIPSIDFVINL</sequence>
<reference evidence="1" key="1">
    <citation type="journal article" date="2015" name="Nature">
        <title>Complex archaea that bridge the gap between prokaryotes and eukaryotes.</title>
        <authorList>
            <person name="Spang A."/>
            <person name="Saw J.H."/>
            <person name="Jorgensen S.L."/>
            <person name="Zaremba-Niedzwiedzka K."/>
            <person name="Martijn J."/>
            <person name="Lind A.E."/>
            <person name="van Eijk R."/>
            <person name="Schleper C."/>
            <person name="Guy L."/>
            <person name="Ettema T.J."/>
        </authorList>
    </citation>
    <scope>NUCLEOTIDE SEQUENCE</scope>
</reference>
<proteinExistence type="predicted"/>
<evidence type="ECO:0000313" key="1">
    <source>
        <dbReference type="EMBL" id="KKN35843.1"/>
    </source>
</evidence>